<dbReference type="GO" id="GO:0007165">
    <property type="term" value="P:signal transduction"/>
    <property type="evidence" value="ECO:0007669"/>
    <property type="project" value="InterPro"/>
</dbReference>
<keyword evidence="2" id="KW-0677">Repeat</keyword>
<dbReference type="InterPro" id="IPR002182">
    <property type="entry name" value="NB-ARC"/>
</dbReference>
<protein>
    <recommendedName>
        <fullName evidence="5">TIR domain-containing protein</fullName>
    </recommendedName>
</protein>
<gene>
    <name evidence="6" type="ORF">LITE_LOCUS13775</name>
</gene>
<organism evidence="6 7">
    <name type="scientific">Linum tenue</name>
    <dbReference type="NCBI Taxonomy" id="586396"/>
    <lineage>
        <taxon>Eukaryota</taxon>
        <taxon>Viridiplantae</taxon>
        <taxon>Streptophyta</taxon>
        <taxon>Embryophyta</taxon>
        <taxon>Tracheophyta</taxon>
        <taxon>Spermatophyta</taxon>
        <taxon>Magnoliopsida</taxon>
        <taxon>eudicotyledons</taxon>
        <taxon>Gunneridae</taxon>
        <taxon>Pentapetalae</taxon>
        <taxon>rosids</taxon>
        <taxon>fabids</taxon>
        <taxon>Malpighiales</taxon>
        <taxon>Linaceae</taxon>
        <taxon>Linum</taxon>
    </lineage>
</organism>
<dbReference type="SUPFAM" id="SSF52200">
    <property type="entry name" value="Toll/Interleukin receptor TIR domain"/>
    <property type="match status" value="1"/>
</dbReference>
<keyword evidence="7" id="KW-1185">Reference proteome</keyword>
<evidence type="ECO:0000259" key="5">
    <source>
        <dbReference type="PROSITE" id="PS50104"/>
    </source>
</evidence>
<dbReference type="PANTHER" id="PTHR11017:SF570">
    <property type="entry name" value="DISEASE RESISTANCE PROTEIN (TIR-NBS CLASS)-RELATED"/>
    <property type="match status" value="1"/>
</dbReference>
<comment type="caution">
    <text evidence="6">The sequence shown here is derived from an EMBL/GenBank/DDBJ whole genome shotgun (WGS) entry which is preliminary data.</text>
</comment>
<dbReference type="Pfam" id="PF23282">
    <property type="entry name" value="WHD_ROQ1"/>
    <property type="match status" value="1"/>
</dbReference>
<dbReference type="AlphaFoldDB" id="A0AAV0JDL3"/>
<evidence type="ECO:0000256" key="3">
    <source>
        <dbReference type="ARBA" id="ARBA00022821"/>
    </source>
</evidence>
<dbReference type="GO" id="GO:0006952">
    <property type="term" value="P:defense response"/>
    <property type="evidence" value="ECO:0007669"/>
    <property type="project" value="UniProtKB-KW"/>
</dbReference>
<dbReference type="PROSITE" id="PS50104">
    <property type="entry name" value="TIR"/>
    <property type="match status" value="1"/>
</dbReference>
<evidence type="ECO:0000313" key="7">
    <source>
        <dbReference type="Proteomes" id="UP001154282"/>
    </source>
</evidence>
<proteinExistence type="predicted"/>
<keyword evidence="3" id="KW-0611">Plant defense</keyword>
<dbReference type="GO" id="GO:0043531">
    <property type="term" value="F:ADP binding"/>
    <property type="evidence" value="ECO:0007669"/>
    <property type="project" value="InterPro"/>
</dbReference>
<dbReference type="InterPro" id="IPR058192">
    <property type="entry name" value="WHD_ROQ1-like"/>
</dbReference>
<dbReference type="InterPro" id="IPR000157">
    <property type="entry name" value="TIR_dom"/>
</dbReference>
<evidence type="ECO:0000256" key="4">
    <source>
        <dbReference type="ARBA" id="ARBA00023027"/>
    </source>
</evidence>
<dbReference type="Gene3D" id="1.10.8.430">
    <property type="entry name" value="Helical domain of apoptotic protease-activating factors"/>
    <property type="match status" value="1"/>
</dbReference>
<dbReference type="Pfam" id="PF01582">
    <property type="entry name" value="TIR"/>
    <property type="match status" value="1"/>
</dbReference>
<dbReference type="InterPro" id="IPR042197">
    <property type="entry name" value="Apaf_helical"/>
</dbReference>
<dbReference type="InterPro" id="IPR027417">
    <property type="entry name" value="P-loop_NTPase"/>
</dbReference>
<dbReference type="FunFam" id="3.40.50.10140:FF:000007">
    <property type="entry name" value="Disease resistance protein (TIR-NBS-LRR class)"/>
    <property type="match status" value="1"/>
</dbReference>
<reference evidence="6" key="1">
    <citation type="submission" date="2022-08" db="EMBL/GenBank/DDBJ databases">
        <authorList>
            <person name="Gutierrez-Valencia J."/>
        </authorList>
    </citation>
    <scope>NUCLEOTIDE SEQUENCE</scope>
</reference>
<feature type="domain" description="TIR" evidence="5">
    <location>
        <begin position="9"/>
        <end position="175"/>
    </location>
</feature>
<evidence type="ECO:0000256" key="2">
    <source>
        <dbReference type="ARBA" id="ARBA00022737"/>
    </source>
</evidence>
<keyword evidence="1" id="KW-0433">Leucine-rich repeat</keyword>
<dbReference type="Gene3D" id="3.40.50.300">
    <property type="entry name" value="P-loop containing nucleotide triphosphate hydrolases"/>
    <property type="match status" value="1"/>
</dbReference>
<dbReference type="SUPFAM" id="SSF46785">
    <property type="entry name" value="Winged helix' DNA-binding domain"/>
    <property type="match status" value="1"/>
</dbReference>
<dbReference type="Proteomes" id="UP001154282">
    <property type="component" value="Unassembled WGS sequence"/>
</dbReference>
<dbReference type="InterPro" id="IPR036390">
    <property type="entry name" value="WH_DNA-bd_sf"/>
</dbReference>
<name>A0AAV0JDL3_9ROSI</name>
<dbReference type="Pfam" id="PF00931">
    <property type="entry name" value="NB-ARC"/>
    <property type="match status" value="1"/>
</dbReference>
<dbReference type="Gene3D" id="3.40.50.10140">
    <property type="entry name" value="Toll/interleukin-1 receptor homology (TIR) domain"/>
    <property type="match status" value="1"/>
</dbReference>
<dbReference type="PANTHER" id="PTHR11017">
    <property type="entry name" value="LEUCINE-RICH REPEAT-CONTAINING PROTEIN"/>
    <property type="match status" value="1"/>
</dbReference>
<dbReference type="SMART" id="SM00255">
    <property type="entry name" value="TIR"/>
    <property type="match status" value="1"/>
</dbReference>
<evidence type="ECO:0000313" key="6">
    <source>
        <dbReference type="EMBL" id="CAI0407967.1"/>
    </source>
</evidence>
<dbReference type="EMBL" id="CAMGYJ010000004">
    <property type="protein sequence ID" value="CAI0407967.1"/>
    <property type="molecule type" value="Genomic_DNA"/>
</dbReference>
<evidence type="ECO:0000256" key="1">
    <source>
        <dbReference type="ARBA" id="ARBA00022614"/>
    </source>
</evidence>
<dbReference type="InterPro" id="IPR044974">
    <property type="entry name" value="Disease_R_plants"/>
</dbReference>
<keyword evidence="4" id="KW-0520">NAD</keyword>
<dbReference type="SUPFAM" id="SSF52540">
    <property type="entry name" value="P-loop containing nucleoside triphosphate hydrolases"/>
    <property type="match status" value="1"/>
</dbReference>
<accession>A0AAV0JDL3</accession>
<sequence>MPASPLPSGEYEVFLSFRGPDVRNTFADHLYTFLSRSKIRTFRDNKELHKGEEISPGLLRAIGESKIYIPILTEQYASSKWCLKELAKMVECWKQEKGHLILPIFFFVEPREVGHQEGTYKQAFERHSQNYNPKLVEEWKEALQVVSKMKGWHVMQSDGGGATIDQVLSEVELHLKSIYTLMTDELVGIDTHVEEIMKLLNLEADNPKVVGIHGMGDVSEGIKLIKERVCKHKVLVVLDDVDDRFEFDKILGKIGDFSLDSRFILTTRDKRVFDFFIGCKLYEIGEMSPNYSLQLFTKHAFGRDHPPKDYATLTAEIVKVAAGLPLALKVTGSLLFRRESKFWEETLIQLQCIPSTGDRVQERLKISYNDLSYNEKQIFLDIACCFIGRNKEFPCHMWSSCNFSSESGINTLILRSLMKLDDKNQFWMHDHVRDLGRAIVREEDVRNPYKCSRIWSNEVALDLLRYKKVILPPAL</sequence>
<dbReference type="InterPro" id="IPR035897">
    <property type="entry name" value="Toll_tir_struct_dom_sf"/>
</dbReference>